<feature type="repeat" description="PPR" evidence="3">
    <location>
        <begin position="215"/>
        <end position="250"/>
    </location>
</feature>
<feature type="repeat" description="PPR" evidence="3">
    <location>
        <begin position="433"/>
        <end position="467"/>
    </location>
</feature>
<gene>
    <name evidence="5" type="ORF">IFM89_008130</name>
</gene>
<dbReference type="InterPro" id="IPR057440">
    <property type="entry name" value="At1g68980-like_TPR"/>
</dbReference>
<dbReference type="Pfam" id="PF13041">
    <property type="entry name" value="PPR_2"/>
    <property type="match status" value="1"/>
</dbReference>
<name>A0A835IX05_9MAGN</name>
<organism evidence="5 6">
    <name type="scientific">Coptis chinensis</name>
    <dbReference type="NCBI Taxonomy" id="261450"/>
    <lineage>
        <taxon>Eukaryota</taxon>
        <taxon>Viridiplantae</taxon>
        <taxon>Streptophyta</taxon>
        <taxon>Embryophyta</taxon>
        <taxon>Tracheophyta</taxon>
        <taxon>Spermatophyta</taxon>
        <taxon>Magnoliopsida</taxon>
        <taxon>Ranunculales</taxon>
        <taxon>Ranunculaceae</taxon>
        <taxon>Coptidoideae</taxon>
        <taxon>Coptis</taxon>
    </lineage>
</organism>
<evidence type="ECO:0000256" key="3">
    <source>
        <dbReference type="PROSITE-ProRule" id="PRU00708"/>
    </source>
</evidence>
<keyword evidence="6" id="KW-1185">Reference proteome</keyword>
<dbReference type="Proteomes" id="UP000631114">
    <property type="component" value="Unassembled WGS sequence"/>
</dbReference>
<dbReference type="Pfam" id="PF25245">
    <property type="entry name" value="TPR_At1g68980"/>
    <property type="match status" value="1"/>
</dbReference>
<accession>A0A835IX05</accession>
<feature type="domain" description="At1g68980-like TPR repeats" evidence="4">
    <location>
        <begin position="57"/>
        <end position="213"/>
    </location>
</feature>
<evidence type="ECO:0000259" key="4">
    <source>
        <dbReference type="Pfam" id="PF25245"/>
    </source>
</evidence>
<dbReference type="PANTHER" id="PTHR46598:SF2">
    <property type="entry name" value="OS01G0788900 PROTEIN"/>
    <property type="match status" value="1"/>
</dbReference>
<sequence length="658" mass="74215">MWRRRRTLSSILYLKRQQFCTTPEIPTLYSFLQPSIFALKRNQPSQNPPKTLQPIPKTLTPDQKTSFETTLHNSIQTNNTDEAWKCFKILTSTSNYPSKNVSNYLIAHLSSLKDIHNLKRAFATVVFLLEKNPSVLEYKTVETLLCSMCSANTAAPAFALVKSMFKNRFFLPFSVWGGVLIDISRKNSNFVAFLRVFNENCKIALGEKLDFMKPDLNACNAALEGCCCELESISDAESVLETMSVLGVRPDEASFGFLAYLYSVKGVEDKIVELERLMEGFGVLSKRVFYTNLINGYVKSGSLRSVSEIILRSLREGDGHSVSFGEETYCVVVRGFLQNGNIKDLAKLIIESQKLESASIGIDSSVGFRIVTACVNLGLLDKAHSILDQMTAEGGFVGLGVYTSIVKAYCKEQRTSEAAQLVMDISASGLQLDAASYDTLIEASMSNQDFQSAFSLFRDMREAKIPDLQMSYLTIMTGLTENHRPELMAAFVDEVVEDPRIEVGTHDWNSIIHAFCKAGRLEDARRTLRRMSFLRFQTNGQTYLTLINGYVTAEKYFSVLILWTEVRKQVSADSEKGLKLDHNLVDAFLYALIKGGFFDAVMQVVEKTQEMKIFVDKWRYKQAFMESHKKLKVAKLRKRNFRKMEALVAFKNWAGLSA</sequence>
<dbReference type="OrthoDB" id="651467at2759"/>
<protein>
    <recommendedName>
        <fullName evidence="4">At1g68980-like TPR repeats domain-containing protein</fullName>
    </recommendedName>
</protein>
<dbReference type="Pfam" id="PF01535">
    <property type="entry name" value="PPR"/>
    <property type="match status" value="2"/>
</dbReference>
<dbReference type="EMBL" id="JADFTS010000001">
    <property type="protein sequence ID" value="KAF9624192.1"/>
    <property type="molecule type" value="Genomic_DNA"/>
</dbReference>
<keyword evidence="2" id="KW-0677">Repeat</keyword>
<evidence type="ECO:0000313" key="6">
    <source>
        <dbReference type="Proteomes" id="UP000631114"/>
    </source>
</evidence>
<evidence type="ECO:0000313" key="5">
    <source>
        <dbReference type="EMBL" id="KAF9624192.1"/>
    </source>
</evidence>
<reference evidence="5 6" key="1">
    <citation type="submission" date="2020-10" db="EMBL/GenBank/DDBJ databases">
        <title>The Coptis chinensis genome and diversification of protoberbering-type alkaloids.</title>
        <authorList>
            <person name="Wang B."/>
            <person name="Shu S."/>
            <person name="Song C."/>
            <person name="Liu Y."/>
        </authorList>
    </citation>
    <scope>NUCLEOTIDE SEQUENCE [LARGE SCALE GENOMIC DNA]</scope>
    <source>
        <strain evidence="5">HL-2020</strain>
        <tissue evidence="5">Leaf</tissue>
    </source>
</reference>
<comment type="caution">
    <text evidence="5">The sequence shown here is derived from an EMBL/GenBank/DDBJ whole genome shotgun (WGS) entry which is preliminary data.</text>
</comment>
<evidence type="ECO:0000256" key="1">
    <source>
        <dbReference type="ARBA" id="ARBA00007626"/>
    </source>
</evidence>
<dbReference type="PANTHER" id="PTHR46598">
    <property type="entry name" value="BNAC05G43320D PROTEIN"/>
    <property type="match status" value="1"/>
</dbReference>
<dbReference type="PROSITE" id="PS51375">
    <property type="entry name" value="PPR"/>
    <property type="match status" value="4"/>
</dbReference>
<dbReference type="Gene3D" id="1.25.40.10">
    <property type="entry name" value="Tetratricopeptide repeat domain"/>
    <property type="match status" value="4"/>
</dbReference>
<feature type="repeat" description="PPR" evidence="3">
    <location>
        <begin position="504"/>
        <end position="538"/>
    </location>
</feature>
<comment type="similarity">
    <text evidence="1">Belongs to the PPR family. P subfamily.</text>
</comment>
<proteinExistence type="inferred from homology"/>
<dbReference type="InterPro" id="IPR002885">
    <property type="entry name" value="PPR_rpt"/>
</dbReference>
<dbReference type="InterPro" id="IPR011990">
    <property type="entry name" value="TPR-like_helical_dom_sf"/>
</dbReference>
<dbReference type="Pfam" id="PF13812">
    <property type="entry name" value="PPR_3"/>
    <property type="match status" value="1"/>
</dbReference>
<dbReference type="NCBIfam" id="TIGR00756">
    <property type="entry name" value="PPR"/>
    <property type="match status" value="2"/>
</dbReference>
<evidence type="ECO:0000256" key="2">
    <source>
        <dbReference type="ARBA" id="ARBA00022737"/>
    </source>
</evidence>
<dbReference type="AlphaFoldDB" id="A0A835IX05"/>
<feature type="repeat" description="PPR" evidence="3">
    <location>
        <begin position="398"/>
        <end position="432"/>
    </location>
</feature>